<name>A0AAE4MJN6_9EURY</name>
<accession>A0AAE4MJN6</accession>
<organism evidence="2 3">
    <name type="scientific">Methanolapillus africanus</name>
    <dbReference type="NCBI Taxonomy" id="3028297"/>
    <lineage>
        <taxon>Archaea</taxon>
        <taxon>Methanobacteriati</taxon>
        <taxon>Methanobacteriota</taxon>
        <taxon>Stenosarchaea group</taxon>
        <taxon>Methanomicrobia</taxon>
        <taxon>Methanosarcinales</taxon>
        <taxon>Methanosarcinaceae</taxon>
        <taxon>Methanolapillus</taxon>
    </lineage>
</organism>
<protein>
    <submittedName>
        <fullName evidence="2">Uncharacterized protein</fullName>
    </submittedName>
</protein>
<keyword evidence="1" id="KW-0472">Membrane</keyword>
<sequence>MVNLKRFNPDGTRRYYLTDVCMAVFCGISLIFGALMFLATEIKLAIVNPAMIISDLRYVTYEFFFLLKFFVQTGNHLPFVRVLTDFYVVNSNNVRLGYRSFMYGNAWYKRYAKAIARYL</sequence>
<evidence type="ECO:0000313" key="3">
    <source>
        <dbReference type="Proteomes" id="UP001271789"/>
    </source>
</evidence>
<gene>
    <name evidence="2" type="ORF">MsAg5_16600</name>
</gene>
<dbReference type="AlphaFoldDB" id="A0AAE4MJN6"/>
<keyword evidence="1" id="KW-1133">Transmembrane helix</keyword>
<evidence type="ECO:0000256" key="1">
    <source>
        <dbReference type="SAM" id="Phobius"/>
    </source>
</evidence>
<dbReference type="EMBL" id="JAWDKD010000023">
    <property type="protein sequence ID" value="MDV0447747.1"/>
    <property type="molecule type" value="Genomic_DNA"/>
</dbReference>
<proteinExistence type="predicted"/>
<keyword evidence="3" id="KW-1185">Reference proteome</keyword>
<comment type="caution">
    <text evidence="2">The sequence shown here is derived from an EMBL/GenBank/DDBJ whole genome shotgun (WGS) entry which is preliminary data.</text>
</comment>
<evidence type="ECO:0000313" key="2">
    <source>
        <dbReference type="EMBL" id="MDV0447747.1"/>
    </source>
</evidence>
<reference evidence="2" key="1">
    <citation type="submission" date="2023-06" db="EMBL/GenBank/DDBJ databases">
        <title>Genome sequence of Methanosarcinaceae archaeon Ag5.</title>
        <authorList>
            <person name="Protasov E."/>
            <person name="Platt K."/>
            <person name="Poehlein A."/>
            <person name="Daniel R."/>
            <person name="Brune A."/>
        </authorList>
    </citation>
    <scope>NUCLEOTIDE SEQUENCE</scope>
    <source>
        <strain evidence="2">Ag5</strain>
    </source>
</reference>
<dbReference type="Proteomes" id="UP001271789">
    <property type="component" value="Unassembled WGS sequence"/>
</dbReference>
<dbReference type="RefSeq" id="WP_338100195.1">
    <property type="nucleotide sequence ID" value="NZ_JAWDKD010000023.1"/>
</dbReference>
<keyword evidence="1" id="KW-0812">Transmembrane</keyword>
<feature type="transmembrane region" description="Helical" evidence="1">
    <location>
        <begin position="20"/>
        <end position="39"/>
    </location>
</feature>